<evidence type="ECO:0000256" key="3">
    <source>
        <dbReference type="ARBA" id="ARBA00022833"/>
    </source>
</evidence>
<dbReference type="GO" id="GO:0016020">
    <property type="term" value="C:membrane"/>
    <property type="evidence" value="ECO:0007669"/>
    <property type="project" value="TreeGrafter"/>
</dbReference>
<dbReference type="EMBL" id="JAQIZT010000004">
    <property type="protein sequence ID" value="KAJ6999239.1"/>
    <property type="molecule type" value="Genomic_DNA"/>
</dbReference>
<evidence type="ECO:0000256" key="2">
    <source>
        <dbReference type="ARBA" id="ARBA00022771"/>
    </source>
</evidence>
<organism evidence="6 7">
    <name type="scientific">Populus alba x Populus x berolinensis</name>
    <dbReference type="NCBI Taxonomy" id="444605"/>
    <lineage>
        <taxon>Eukaryota</taxon>
        <taxon>Viridiplantae</taxon>
        <taxon>Streptophyta</taxon>
        <taxon>Embryophyta</taxon>
        <taxon>Tracheophyta</taxon>
        <taxon>Spermatophyta</taxon>
        <taxon>Magnoliopsida</taxon>
        <taxon>eudicotyledons</taxon>
        <taxon>Gunneridae</taxon>
        <taxon>Pentapetalae</taxon>
        <taxon>rosids</taxon>
        <taxon>fabids</taxon>
        <taxon>Malpighiales</taxon>
        <taxon>Salicaceae</taxon>
        <taxon>Saliceae</taxon>
        <taxon>Populus</taxon>
    </lineage>
</organism>
<keyword evidence="7" id="KW-1185">Reference proteome</keyword>
<keyword evidence="1" id="KW-0479">Metal-binding</keyword>
<evidence type="ECO:0000313" key="6">
    <source>
        <dbReference type="EMBL" id="KAJ6999239.1"/>
    </source>
</evidence>
<keyword evidence="3" id="KW-0862">Zinc</keyword>
<evidence type="ECO:0000259" key="5">
    <source>
        <dbReference type="PROSITE" id="PS51292"/>
    </source>
</evidence>
<feature type="domain" description="RING-CH-type" evidence="5">
    <location>
        <begin position="1"/>
        <end position="49"/>
    </location>
</feature>
<dbReference type="Pfam" id="PF12906">
    <property type="entry name" value="RINGv"/>
    <property type="match status" value="1"/>
</dbReference>
<name>A0AAD6QYV1_9ROSI</name>
<sequence length="114" mass="13077">MWRRLNMNMEIPCSCRGSLKYDHRKCVQRWCNEKGNTICESLPSGAIPMNFWYICTLLYVFSNLGFLISFGLVGSFSLTIMVLICLEFSFFRGNWGATQKGPAQSSLLIAYGYY</sequence>
<keyword evidence="2" id="KW-0863">Zinc-finger</keyword>
<keyword evidence="4" id="KW-0812">Transmembrane</keyword>
<dbReference type="GO" id="GO:0008270">
    <property type="term" value="F:zinc ion binding"/>
    <property type="evidence" value="ECO:0007669"/>
    <property type="project" value="UniProtKB-KW"/>
</dbReference>
<dbReference type="InterPro" id="IPR013083">
    <property type="entry name" value="Znf_RING/FYVE/PHD"/>
</dbReference>
<keyword evidence="4" id="KW-1133">Transmembrane helix</keyword>
<dbReference type="GO" id="GO:0004842">
    <property type="term" value="F:ubiquitin-protein transferase activity"/>
    <property type="evidence" value="ECO:0007669"/>
    <property type="project" value="TreeGrafter"/>
</dbReference>
<gene>
    <name evidence="6" type="ORF">NC653_010044</name>
</gene>
<evidence type="ECO:0000256" key="4">
    <source>
        <dbReference type="SAM" id="Phobius"/>
    </source>
</evidence>
<dbReference type="PANTHER" id="PTHR23012">
    <property type="entry name" value="RING/FYVE/PHD ZINC FINGER DOMAIN-CONTAINING"/>
    <property type="match status" value="1"/>
</dbReference>
<dbReference type="Proteomes" id="UP001164929">
    <property type="component" value="Chromosome 4"/>
</dbReference>
<dbReference type="InterPro" id="IPR011016">
    <property type="entry name" value="Znf_RING-CH"/>
</dbReference>
<proteinExistence type="predicted"/>
<dbReference type="Gene3D" id="3.30.40.10">
    <property type="entry name" value="Zinc/RING finger domain, C3HC4 (zinc finger)"/>
    <property type="match status" value="1"/>
</dbReference>
<dbReference type="PANTHER" id="PTHR23012:SF174">
    <property type="entry name" value="OS01G0121200 PROTEIN"/>
    <property type="match status" value="1"/>
</dbReference>
<dbReference type="AlphaFoldDB" id="A0AAD6QYV1"/>
<comment type="caution">
    <text evidence="6">The sequence shown here is derived from an EMBL/GenBank/DDBJ whole genome shotgun (WGS) entry which is preliminary data.</text>
</comment>
<dbReference type="SMART" id="SM00744">
    <property type="entry name" value="RINGv"/>
    <property type="match status" value="1"/>
</dbReference>
<feature type="transmembrane region" description="Helical" evidence="4">
    <location>
        <begin position="51"/>
        <end position="84"/>
    </location>
</feature>
<reference evidence="6 7" key="1">
    <citation type="journal article" date="2023" name="Mol. Ecol. Resour.">
        <title>Chromosome-level genome assembly of a triploid poplar Populus alba 'Berolinensis'.</title>
        <authorList>
            <person name="Chen S."/>
            <person name="Yu Y."/>
            <person name="Wang X."/>
            <person name="Wang S."/>
            <person name="Zhang T."/>
            <person name="Zhou Y."/>
            <person name="He R."/>
            <person name="Meng N."/>
            <person name="Wang Y."/>
            <person name="Liu W."/>
            <person name="Liu Z."/>
            <person name="Liu J."/>
            <person name="Guo Q."/>
            <person name="Huang H."/>
            <person name="Sederoff R.R."/>
            <person name="Wang G."/>
            <person name="Qu G."/>
            <person name="Chen S."/>
        </authorList>
    </citation>
    <scope>NUCLEOTIDE SEQUENCE [LARGE SCALE GENOMIC DNA]</scope>
    <source>
        <strain evidence="6">SC-2020</strain>
    </source>
</reference>
<protein>
    <recommendedName>
        <fullName evidence="5">RING-CH-type domain-containing protein</fullName>
    </recommendedName>
</protein>
<dbReference type="GO" id="GO:0016567">
    <property type="term" value="P:protein ubiquitination"/>
    <property type="evidence" value="ECO:0007669"/>
    <property type="project" value="TreeGrafter"/>
</dbReference>
<keyword evidence="4" id="KW-0472">Membrane</keyword>
<accession>A0AAD6QYV1</accession>
<dbReference type="PROSITE" id="PS51292">
    <property type="entry name" value="ZF_RING_CH"/>
    <property type="match status" value="1"/>
</dbReference>
<dbReference type="InterPro" id="IPR033275">
    <property type="entry name" value="MARCH-like"/>
</dbReference>
<evidence type="ECO:0000256" key="1">
    <source>
        <dbReference type="ARBA" id="ARBA00022723"/>
    </source>
</evidence>
<evidence type="ECO:0000313" key="7">
    <source>
        <dbReference type="Proteomes" id="UP001164929"/>
    </source>
</evidence>
<dbReference type="SUPFAM" id="SSF57850">
    <property type="entry name" value="RING/U-box"/>
    <property type="match status" value="1"/>
</dbReference>